<dbReference type="CDD" id="cd00093">
    <property type="entry name" value="HTH_XRE"/>
    <property type="match status" value="1"/>
</dbReference>
<dbReference type="RefSeq" id="WP_078205647.1">
    <property type="nucleotide sequence ID" value="NZ_JBBCKU010000020.1"/>
</dbReference>
<accession>A0A1S9TGI7</accession>
<evidence type="ECO:0000313" key="2">
    <source>
        <dbReference type="EMBL" id="OOR09136.1"/>
    </source>
</evidence>
<evidence type="ECO:0000259" key="1">
    <source>
        <dbReference type="PROSITE" id="PS50943"/>
    </source>
</evidence>
<dbReference type="SMART" id="SM00530">
    <property type="entry name" value="HTH_XRE"/>
    <property type="match status" value="1"/>
</dbReference>
<dbReference type="InterPro" id="IPR001387">
    <property type="entry name" value="Cro/C1-type_HTH"/>
</dbReference>
<feature type="domain" description="HTH cro/C1-type" evidence="1">
    <location>
        <begin position="12"/>
        <end position="66"/>
    </location>
</feature>
<protein>
    <submittedName>
        <fullName evidence="2">Transcriptional regulator</fullName>
    </submittedName>
</protein>
<name>A0A1S9TGI7_BACCE</name>
<dbReference type="GO" id="GO:0003677">
    <property type="term" value="F:DNA binding"/>
    <property type="evidence" value="ECO:0007669"/>
    <property type="project" value="InterPro"/>
</dbReference>
<dbReference type="PROSITE" id="PS50943">
    <property type="entry name" value="HTH_CROC1"/>
    <property type="match status" value="1"/>
</dbReference>
<dbReference type="InterPro" id="IPR010982">
    <property type="entry name" value="Lambda_DNA-bd_dom_sf"/>
</dbReference>
<dbReference type="AlphaFoldDB" id="A0A1S9TGI7"/>
<gene>
    <name evidence="2" type="ORF">BW897_29395</name>
</gene>
<sequence>MALSNKTNSTVLRKVREERDLTVQEVSKGTDIPENTLYSIEIGRSGVNAKRARKISTYLKEPLERLFESSSYYAKLEDEHPR</sequence>
<comment type="caution">
    <text evidence="2">The sequence shown here is derived from an EMBL/GenBank/DDBJ whole genome shotgun (WGS) entry which is preliminary data.</text>
</comment>
<proteinExistence type="predicted"/>
<reference evidence="2 3" key="1">
    <citation type="submission" date="2017-01" db="EMBL/GenBank/DDBJ databases">
        <title>Bacillus cereus isolates.</title>
        <authorList>
            <person name="Beno S.M."/>
        </authorList>
    </citation>
    <scope>NUCLEOTIDE SEQUENCE [LARGE SCALE GENOMIC DNA]</scope>
    <source>
        <strain evidence="2 3">FSL H8-0485</strain>
    </source>
</reference>
<dbReference type="Pfam" id="PF01381">
    <property type="entry name" value="HTH_3"/>
    <property type="match status" value="1"/>
</dbReference>
<dbReference type="Proteomes" id="UP000190906">
    <property type="component" value="Unassembled WGS sequence"/>
</dbReference>
<dbReference type="Gene3D" id="1.10.260.40">
    <property type="entry name" value="lambda repressor-like DNA-binding domains"/>
    <property type="match status" value="1"/>
</dbReference>
<organism evidence="2 3">
    <name type="scientific">Bacillus cereus</name>
    <dbReference type="NCBI Taxonomy" id="1396"/>
    <lineage>
        <taxon>Bacteria</taxon>
        <taxon>Bacillati</taxon>
        <taxon>Bacillota</taxon>
        <taxon>Bacilli</taxon>
        <taxon>Bacillales</taxon>
        <taxon>Bacillaceae</taxon>
        <taxon>Bacillus</taxon>
        <taxon>Bacillus cereus group</taxon>
    </lineage>
</organism>
<evidence type="ECO:0000313" key="3">
    <source>
        <dbReference type="Proteomes" id="UP000190906"/>
    </source>
</evidence>
<dbReference type="SUPFAM" id="SSF47413">
    <property type="entry name" value="lambda repressor-like DNA-binding domains"/>
    <property type="match status" value="1"/>
</dbReference>
<dbReference type="EMBL" id="MUAJ01000058">
    <property type="protein sequence ID" value="OOR09136.1"/>
    <property type="molecule type" value="Genomic_DNA"/>
</dbReference>